<feature type="compositionally biased region" description="Polar residues" evidence="1">
    <location>
        <begin position="43"/>
        <end position="54"/>
    </location>
</feature>
<evidence type="ECO:0000313" key="3">
    <source>
        <dbReference type="Proteomes" id="UP000606786"/>
    </source>
</evidence>
<reference evidence="2" key="1">
    <citation type="submission" date="2020-11" db="EMBL/GenBank/DDBJ databases">
        <authorList>
            <person name="Whitehead M."/>
        </authorList>
    </citation>
    <scope>NUCLEOTIDE SEQUENCE</scope>
    <source>
        <strain evidence="2">EGII</strain>
    </source>
</reference>
<name>A0A811U2B6_CERCA</name>
<evidence type="ECO:0000256" key="1">
    <source>
        <dbReference type="SAM" id="MobiDB-lite"/>
    </source>
</evidence>
<dbReference type="AlphaFoldDB" id="A0A811U2B6"/>
<feature type="region of interest" description="Disordered" evidence="1">
    <location>
        <begin position="74"/>
        <end position="104"/>
    </location>
</feature>
<feature type="compositionally biased region" description="Low complexity" evidence="1">
    <location>
        <begin position="94"/>
        <end position="104"/>
    </location>
</feature>
<comment type="caution">
    <text evidence="2">The sequence shown here is derived from an EMBL/GenBank/DDBJ whole genome shotgun (WGS) entry which is preliminary data.</text>
</comment>
<dbReference type="Proteomes" id="UP000606786">
    <property type="component" value="Unassembled WGS sequence"/>
</dbReference>
<proteinExistence type="predicted"/>
<sequence>MVQNGISNVLSEWYSAPLMGRPPLWKNYQSEGHENNNNGSNKVPHTNKTNGNNNFHATFKSFWSFVRQATAKMTPTPRAVQTSASYKCEPKSGSNTHSNNTNNN</sequence>
<protein>
    <submittedName>
        <fullName evidence="2">(Mediterranean fruit fly) hypothetical protein</fullName>
    </submittedName>
</protein>
<dbReference type="EMBL" id="CAJHJT010000001">
    <property type="protein sequence ID" value="CAD6992406.1"/>
    <property type="molecule type" value="Genomic_DNA"/>
</dbReference>
<gene>
    <name evidence="2" type="ORF">CCAP1982_LOCUS1270</name>
</gene>
<evidence type="ECO:0000313" key="2">
    <source>
        <dbReference type="EMBL" id="CAD6992406.1"/>
    </source>
</evidence>
<feature type="region of interest" description="Disordered" evidence="1">
    <location>
        <begin position="27"/>
        <end position="54"/>
    </location>
</feature>
<accession>A0A811U2B6</accession>
<keyword evidence="3" id="KW-1185">Reference proteome</keyword>
<organism evidence="2 3">
    <name type="scientific">Ceratitis capitata</name>
    <name type="common">Mediterranean fruit fly</name>
    <name type="synonym">Tephritis capitata</name>
    <dbReference type="NCBI Taxonomy" id="7213"/>
    <lineage>
        <taxon>Eukaryota</taxon>
        <taxon>Metazoa</taxon>
        <taxon>Ecdysozoa</taxon>
        <taxon>Arthropoda</taxon>
        <taxon>Hexapoda</taxon>
        <taxon>Insecta</taxon>
        <taxon>Pterygota</taxon>
        <taxon>Neoptera</taxon>
        <taxon>Endopterygota</taxon>
        <taxon>Diptera</taxon>
        <taxon>Brachycera</taxon>
        <taxon>Muscomorpha</taxon>
        <taxon>Tephritoidea</taxon>
        <taxon>Tephritidae</taxon>
        <taxon>Ceratitis</taxon>
        <taxon>Ceratitis</taxon>
    </lineage>
</organism>